<keyword evidence="7 8" id="KW-0472">Membrane</keyword>
<dbReference type="PANTHER" id="PTHR30237">
    <property type="entry name" value="MURAMOYLTETRAPEPTIDE CARBOXYPEPTIDASE"/>
    <property type="match status" value="1"/>
</dbReference>
<evidence type="ECO:0000256" key="6">
    <source>
        <dbReference type="ARBA" id="ARBA00022989"/>
    </source>
</evidence>
<feature type="transmembrane region" description="Helical" evidence="8">
    <location>
        <begin position="186"/>
        <end position="212"/>
    </location>
</feature>
<keyword evidence="12" id="KW-1185">Reference proteome</keyword>
<dbReference type="InterPro" id="IPR003507">
    <property type="entry name" value="S66_fam"/>
</dbReference>
<evidence type="ECO:0000256" key="5">
    <source>
        <dbReference type="ARBA" id="ARBA00022825"/>
    </source>
</evidence>
<evidence type="ECO:0008006" key="13">
    <source>
        <dbReference type="Google" id="ProtNLM"/>
    </source>
</evidence>
<reference evidence="11" key="1">
    <citation type="submission" date="2023-07" db="EMBL/GenBank/DDBJ databases">
        <authorList>
            <person name="Stuckert A."/>
        </authorList>
    </citation>
    <scope>NUCLEOTIDE SEQUENCE</scope>
</reference>
<name>A0ABN9LSG9_9NEOB</name>
<feature type="domain" description="LD-carboxypeptidase C-terminal" evidence="10">
    <location>
        <begin position="19"/>
        <end position="129"/>
    </location>
</feature>
<comment type="subcellular location">
    <subcellularLocation>
        <location evidence="1">Membrane</location>
        <topology evidence="1">Multi-pass membrane protein</topology>
    </subcellularLocation>
</comment>
<evidence type="ECO:0000256" key="4">
    <source>
        <dbReference type="ARBA" id="ARBA00022692"/>
    </source>
</evidence>
<accession>A0ABN9LSG9</accession>
<evidence type="ECO:0000256" key="7">
    <source>
        <dbReference type="ARBA" id="ARBA00023136"/>
    </source>
</evidence>
<keyword evidence="6 8" id="KW-1133">Transmembrane helix</keyword>
<dbReference type="InterPro" id="IPR006153">
    <property type="entry name" value="Cation/H_exchanger_TM"/>
</dbReference>
<evidence type="ECO:0000256" key="1">
    <source>
        <dbReference type="ARBA" id="ARBA00004141"/>
    </source>
</evidence>
<protein>
    <recommendedName>
        <fullName evidence="13">Muramoyltetrapeptide carboxypeptidase</fullName>
    </recommendedName>
</protein>
<keyword evidence="5" id="KW-0378">Hydrolase</keyword>
<dbReference type="SUPFAM" id="SSF141986">
    <property type="entry name" value="LD-carboxypeptidase A C-terminal domain-like"/>
    <property type="match status" value="1"/>
</dbReference>
<feature type="domain" description="Cation/H+ exchanger transmembrane" evidence="9">
    <location>
        <begin position="165"/>
        <end position="254"/>
    </location>
</feature>
<gene>
    <name evidence="11" type="ORF">RIMI_LOCUS11286484</name>
</gene>
<evidence type="ECO:0000313" key="12">
    <source>
        <dbReference type="Proteomes" id="UP001176940"/>
    </source>
</evidence>
<evidence type="ECO:0000256" key="2">
    <source>
        <dbReference type="ARBA" id="ARBA00022645"/>
    </source>
</evidence>
<evidence type="ECO:0000313" key="11">
    <source>
        <dbReference type="EMBL" id="CAJ0946388.1"/>
    </source>
</evidence>
<proteinExistence type="predicted"/>
<evidence type="ECO:0000256" key="3">
    <source>
        <dbReference type="ARBA" id="ARBA00022670"/>
    </source>
</evidence>
<dbReference type="Pfam" id="PF17676">
    <property type="entry name" value="Peptidase_S66C"/>
    <property type="match status" value="1"/>
</dbReference>
<keyword evidence="5" id="KW-0720">Serine protease</keyword>
<dbReference type="InterPro" id="IPR040921">
    <property type="entry name" value="Peptidase_S66C"/>
</dbReference>
<keyword evidence="3" id="KW-0645">Protease</keyword>
<sequence length="266" mass="28912">MKRDKINPLHYKLKAFYGGGNLAMLTSLLGTPWFPEINGILIVEDINEPPFRVERMLIQLHYAGVLRRQKAIIFGDFTHAPLTDYDAGFSLEEVRQNVEQLTQVPILSGLPFGHELQTVTLPLGARGKLSYDGDSANLTISGHPVLRAKYSYSGYIPRYRHACRNLALAVILLDGGMRTQASSFRVALGPALSLATVGVLITSGLTGIAAAWLFNLNLIEGFLIGAIVGSTDAAAVFSLLGGKGLNERVSATLEIDQAVMTRWPSF</sequence>
<dbReference type="PANTHER" id="PTHR30237:SF2">
    <property type="entry name" value="MUREIN TETRAPEPTIDE CARBOXYPEPTIDASE"/>
    <property type="match status" value="1"/>
</dbReference>
<evidence type="ECO:0000259" key="10">
    <source>
        <dbReference type="Pfam" id="PF17676"/>
    </source>
</evidence>
<dbReference type="Gene3D" id="3.50.30.60">
    <property type="entry name" value="LD-carboxypeptidase A C-terminal domain-like"/>
    <property type="match status" value="1"/>
</dbReference>
<evidence type="ECO:0000259" key="9">
    <source>
        <dbReference type="Pfam" id="PF00999"/>
    </source>
</evidence>
<keyword evidence="4 8" id="KW-0812">Transmembrane</keyword>
<comment type="caution">
    <text evidence="11">The sequence shown here is derived from an EMBL/GenBank/DDBJ whole genome shotgun (WGS) entry which is preliminary data.</text>
</comment>
<dbReference type="InterPro" id="IPR027461">
    <property type="entry name" value="Carboxypeptidase_A_C_sf"/>
</dbReference>
<dbReference type="Proteomes" id="UP001176940">
    <property type="component" value="Unassembled WGS sequence"/>
</dbReference>
<keyword evidence="2" id="KW-0121">Carboxypeptidase</keyword>
<organism evidence="11 12">
    <name type="scientific">Ranitomeya imitator</name>
    <name type="common">mimic poison frog</name>
    <dbReference type="NCBI Taxonomy" id="111125"/>
    <lineage>
        <taxon>Eukaryota</taxon>
        <taxon>Metazoa</taxon>
        <taxon>Chordata</taxon>
        <taxon>Craniata</taxon>
        <taxon>Vertebrata</taxon>
        <taxon>Euteleostomi</taxon>
        <taxon>Amphibia</taxon>
        <taxon>Batrachia</taxon>
        <taxon>Anura</taxon>
        <taxon>Neobatrachia</taxon>
        <taxon>Hyloidea</taxon>
        <taxon>Dendrobatidae</taxon>
        <taxon>Dendrobatinae</taxon>
        <taxon>Ranitomeya</taxon>
    </lineage>
</organism>
<feature type="transmembrane region" description="Helical" evidence="8">
    <location>
        <begin position="218"/>
        <end position="240"/>
    </location>
</feature>
<dbReference type="Pfam" id="PF00999">
    <property type="entry name" value="Na_H_Exchanger"/>
    <property type="match status" value="1"/>
</dbReference>
<evidence type="ECO:0000256" key="8">
    <source>
        <dbReference type="SAM" id="Phobius"/>
    </source>
</evidence>
<dbReference type="EMBL" id="CAUEEQ010025368">
    <property type="protein sequence ID" value="CAJ0946388.1"/>
    <property type="molecule type" value="Genomic_DNA"/>
</dbReference>